<proteinExistence type="predicted"/>
<dbReference type="Gene3D" id="1.10.510.10">
    <property type="entry name" value="Transferase(Phosphotransferase) domain 1"/>
    <property type="match status" value="1"/>
</dbReference>
<reference evidence="9" key="2">
    <citation type="submission" date="2025-08" db="UniProtKB">
        <authorList>
            <consortium name="Ensembl"/>
        </authorList>
    </citation>
    <scope>IDENTIFICATION</scope>
</reference>
<evidence type="ECO:0000256" key="2">
    <source>
        <dbReference type="ARBA" id="ARBA00022454"/>
    </source>
</evidence>
<keyword evidence="5" id="KW-0175">Coiled coil</keyword>
<dbReference type="InterPro" id="IPR015661">
    <property type="entry name" value="Bub1/Mad3"/>
</dbReference>
<dbReference type="GO" id="GO:0005634">
    <property type="term" value="C:nucleus"/>
    <property type="evidence" value="ECO:0007669"/>
    <property type="project" value="TreeGrafter"/>
</dbReference>
<sequence length="935" mass="106052">MSQEGSHEWELSKENVQPLRQGRVMSSLQEALAQQDSSSHTAVQLKKQEFEAEIRFYSGDDPLDVWERYIKWTEQAFPGGGKDGNLAAVLERAVRALHAQQQYYKDPRYLNLWLKFGDCCNEPLDLYSYLHSQEIGTTLALLYITWAEALEARGSFRKADLIFQEGLQRKAEPLDKLQAHHKQFQARVSRQTLRALEEGADGDNMGLLEIAEPQRSSLADLKGRGKKKVKAPISRVGDAVKAMNPNRSCQPQASLQLPNTPSFAVFDENSVSGPEIPTLTAQSWPAPPVPRAKENELSAGPWNSGRRPRSTVSSAMEAPHPLPSFTPYVDEAAQPQMMTPCKIEPSINCVLSTRKPEERQDPLQRVQHQQQDTQAKKEMVMYCKEKVYAGVDEFSFEEIRAEIYRKKAKKKDEDEIQAIERKKEEIQRKIEELEKKLKKKEDDKQQQPHEQAFIVFSFFFQDELNGIERLTEDAIVTGSYKNKTLCANPEDTCDFNRAAHLASTPFHGVVAQRVLAPAFSQNELKRDSPESKSAPLNQETLVCEGAYTEALSVKKLSPIMEASLEDTHSSGSSVSGGSLSSVTQMSAIKCLQISEKLELAQSLPVEVVADSGGNDDAAQFLWSPEQRKKLLGSVLSSLVASPDFHLETDVLPHMEVEKDVELGNETYCIKMEYWNNEEYKMFFTIPTGCIFQWDQKGFALKVYSQPVPWDFYIILELQKRLNSDFDQSFSENCSCYLYQDGCAIVHKDINCFTLRDVLRDRNFITKEIIFLVVHDLLLLVEKLHKAEIVHGDLRPEVLFLGDRICDAFSNEEVQNALKVVDFSHSLDLKLLPRVSFPYNFPIAQTPHGQQLLAESSLPYQVSLYLIGHLNFLLWKVSSRFCKLFERILNADGKSTVPLLRELREEISEMFDSSFKERLLLTLAAVGETFLLVNSQ</sequence>
<dbReference type="FunFam" id="1.25.40.430:FF:000002">
    <property type="entry name" value="mitotic checkpoint serine/threonine-protein kinase BUB1 beta"/>
    <property type="match status" value="1"/>
</dbReference>
<dbReference type="GO" id="GO:0007094">
    <property type="term" value="P:mitotic spindle assembly checkpoint signaling"/>
    <property type="evidence" value="ECO:0007669"/>
    <property type="project" value="InterPro"/>
</dbReference>
<dbReference type="AlphaFoldDB" id="A0A8C3ULA3"/>
<organism evidence="9 10">
    <name type="scientific">Catharus ustulatus</name>
    <name type="common">Russet-backed thrush</name>
    <name type="synonym">Hylocichla ustulatus</name>
    <dbReference type="NCBI Taxonomy" id="91951"/>
    <lineage>
        <taxon>Eukaryota</taxon>
        <taxon>Metazoa</taxon>
        <taxon>Chordata</taxon>
        <taxon>Craniata</taxon>
        <taxon>Vertebrata</taxon>
        <taxon>Euteleostomi</taxon>
        <taxon>Archelosauria</taxon>
        <taxon>Archosauria</taxon>
        <taxon>Dinosauria</taxon>
        <taxon>Saurischia</taxon>
        <taxon>Theropoda</taxon>
        <taxon>Coelurosauria</taxon>
        <taxon>Aves</taxon>
        <taxon>Neognathae</taxon>
        <taxon>Neoaves</taxon>
        <taxon>Telluraves</taxon>
        <taxon>Australaves</taxon>
        <taxon>Passeriformes</taxon>
        <taxon>Turdidae</taxon>
        <taxon>Catharus</taxon>
    </lineage>
</organism>
<dbReference type="InterPro" id="IPR013212">
    <property type="entry name" value="Mad3/Bub1_I"/>
</dbReference>
<keyword evidence="10" id="KW-1185">Reference proteome</keyword>
<comment type="subcellular location">
    <subcellularLocation>
        <location evidence="1">Chromosome</location>
        <location evidence="1">Centromere</location>
        <location evidence="1">Kinetochore</location>
    </subcellularLocation>
</comment>
<dbReference type="GO" id="GO:0000776">
    <property type="term" value="C:kinetochore"/>
    <property type="evidence" value="ECO:0007669"/>
    <property type="project" value="UniProtKB-KW"/>
</dbReference>
<feature type="domain" description="Protein kinase" evidence="7">
    <location>
        <begin position="536"/>
        <end position="930"/>
    </location>
</feature>
<reference evidence="9" key="3">
    <citation type="submission" date="2025-09" db="UniProtKB">
        <authorList>
            <consortium name="Ensembl"/>
        </authorList>
    </citation>
    <scope>IDENTIFICATION</scope>
</reference>
<evidence type="ECO:0000313" key="10">
    <source>
        <dbReference type="Proteomes" id="UP000694563"/>
    </source>
</evidence>
<feature type="coiled-coil region" evidence="5">
    <location>
        <begin position="405"/>
        <end position="450"/>
    </location>
</feature>
<dbReference type="PANTHER" id="PTHR14030:SF25">
    <property type="entry name" value="MITOTIC CHECKPOINT SERINE_THREONINE-PROTEIN KINASE BUB1 BETA"/>
    <property type="match status" value="1"/>
</dbReference>
<evidence type="ECO:0000313" key="9">
    <source>
        <dbReference type="Ensembl" id="ENSCUSP00005017290.1"/>
    </source>
</evidence>
<dbReference type="Pfam" id="PF08311">
    <property type="entry name" value="Mad3_BUB1_I"/>
    <property type="match status" value="1"/>
</dbReference>
<dbReference type="Ensembl" id="ENSCUST00005017952.1">
    <property type="protein sequence ID" value="ENSCUSP00005017290.1"/>
    <property type="gene ID" value="ENSCUSG00005011032.1"/>
</dbReference>
<dbReference type="GO" id="GO:0051754">
    <property type="term" value="P:meiotic sister chromatid cohesion, centromeric"/>
    <property type="evidence" value="ECO:0007669"/>
    <property type="project" value="TreeGrafter"/>
</dbReference>
<dbReference type="Proteomes" id="UP000694563">
    <property type="component" value="Chromosome 6"/>
</dbReference>
<protein>
    <recommendedName>
        <fullName evidence="11">Mitotic checkpoint serine/threonine-protein kinase BUB1 beta</fullName>
    </recommendedName>
</protein>
<reference evidence="9" key="1">
    <citation type="submission" date="2020-10" db="EMBL/GenBank/DDBJ databases">
        <title>Catharus ustulatus (Swainson's thrush) genome, bCatUst1, primary haplotype v2.</title>
        <authorList>
            <person name="Delmore K."/>
            <person name="Vafadar M."/>
            <person name="Formenti G."/>
            <person name="Chow W."/>
            <person name="Pelan S."/>
            <person name="Howe K."/>
            <person name="Rhie A."/>
            <person name="Mountcastle J."/>
            <person name="Haase B."/>
            <person name="Fedrigo O."/>
            <person name="Jarvis E.D."/>
        </authorList>
    </citation>
    <scope>NUCLEOTIDE SEQUENCE [LARGE SCALE GENOMIC DNA]</scope>
</reference>
<dbReference type="InterPro" id="IPR011009">
    <property type="entry name" value="Kinase-like_dom_sf"/>
</dbReference>
<accession>A0A8C3ULA3</accession>
<evidence type="ECO:0000256" key="4">
    <source>
        <dbReference type="ARBA" id="ARBA00023328"/>
    </source>
</evidence>
<evidence type="ECO:0008006" key="11">
    <source>
        <dbReference type="Google" id="ProtNLM"/>
    </source>
</evidence>
<dbReference type="SUPFAM" id="SSF56112">
    <property type="entry name" value="Protein kinase-like (PK-like)"/>
    <property type="match status" value="1"/>
</dbReference>
<keyword evidence="2" id="KW-0158">Chromosome</keyword>
<evidence type="ECO:0000256" key="1">
    <source>
        <dbReference type="ARBA" id="ARBA00004629"/>
    </source>
</evidence>
<evidence type="ECO:0000256" key="6">
    <source>
        <dbReference type="SAM" id="MobiDB-lite"/>
    </source>
</evidence>
<evidence type="ECO:0000256" key="5">
    <source>
        <dbReference type="SAM" id="Coils"/>
    </source>
</evidence>
<gene>
    <name evidence="9" type="primary">BUB1B</name>
</gene>
<dbReference type="GO" id="GO:0004672">
    <property type="term" value="F:protein kinase activity"/>
    <property type="evidence" value="ECO:0007669"/>
    <property type="project" value="InterPro"/>
</dbReference>
<name>A0A8C3ULA3_CATUS</name>
<keyword evidence="4" id="KW-0137">Centromere</keyword>
<dbReference type="PROSITE" id="PS50011">
    <property type="entry name" value="PROTEIN_KINASE_DOM"/>
    <property type="match status" value="1"/>
</dbReference>
<dbReference type="PANTHER" id="PTHR14030">
    <property type="entry name" value="MITOTIC CHECKPOINT SERINE/THREONINE-PROTEIN KINASE BUB1"/>
    <property type="match status" value="1"/>
</dbReference>
<dbReference type="GO" id="GO:0005524">
    <property type="term" value="F:ATP binding"/>
    <property type="evidence" value="ECO:0007669"/>
    <property type="project" value="InterPro"/>
</dbReference>
<evidence type="ECO:0000256" key="3">
    <source>
        <dbReference type="ARBA" id="ARBA00022838"/>
    </source>
</evidence>
<evidence type="ECO:0000259" key="8">
    <source>
        <dbReference type="PROSITE" id="PS51489"/>
    </source>
</evidence>
<dbReference type="InterPro" id="IPR000719">
    <property type="entry name" value="Prot_kinase_dom"/>
</dbReference>
<feature type="region of interest" description="Disordered" evidence="6">
    <location>
        <begin position="279"/>
        <end position="319"/>
    </location>
</feature>
<dbReference type="Gene3D" id="1.25.40.430">
    <property type="match status" value="1"/>
</dbReference>
<keyword evidence="3" id="KW-0995">Kinetochore</keyword>
<dbReference type="SMART" id="SM00777">
    <property type="entry name" value="Mad3_BUB1_I"/>
    <property type="match status" value="1"/>
</dbReference>
<dbReference type="PROSITE" id="PS51489">
    <property type="entry name" value="BUB1_N"/>
    <property type="match status" value="1"/>
</dbReference>
<evidence type="ECO:0000259" key="7">
    <source>
        <dbReference type="PROSITE" id="PS50011"/>
    </source>
</evidence>
<feature type="domain" description="BUB1 N-terminal" evidence="8">
    <location>
        <begin position="50"/>
        <end position="217"/>
    </location>
</feature>